<keyword evidence="13" id="KW-1185">Reference proteome</keyword>
<dbReference type="EC" id="3.6.5.5" evidence="1"/>
<dbReference type="PROSITE" id="PS50003">
    <property type="entry name" value="PH_DOMAIN"/>
    <property type="match status" value="1"/>
</dbReference>
<evidence type="ECO:0000313" key="13">
    <source>
        <dbReference type="Proteomes" id="UP000289738"/>
    </source>
</evidence>
<evidence type="ECO:0000259" key="9">
    <source>
        <dbReference type="PROSITE" id="PS50003"/>
    </source>
</evidence>
<dbReference type="SMART" id="SM00233">
    <property type="entry name" value="PH"/>
    <property type="match status" value="1"/>
</dbReference>
<sequence length="999" mass="107809">MAAIEDLSELADSMRQAAALLADEDVDDASSSRRPSTFLNVVALGNVGAGKSAVLNSLIGHPVLPTGENGATRAPICIDLQRDTALSSKSIILQIDNKSQQVSASALRHSLQDRLSKGSSGKSRDQIHLKLRTSTAPPLKLLDLPGLDQRIMDDSMISEYAEHNDAILLVIIPASQAPEVASSRALRVAKEYDGEGTRTIGVISKIDQAANDQKSLAAVQALLLNQGPAKASDIPWVALIGQSVSIATAQSGSAGAENSLETAWRAESESLKSILTGAPQNKLGRIALVDALAQQIQNRMRLRLPNLLSGLQGKSQIVQDELARLGESLVSTSEGTRAIALELCREFEDRFLQHITTGEGAGWKVVACFEGRFPDRMKQLPLDRHFDINNVKRIVLEADGYQPYLISPEKGLRSLIKGVLELAKEPSRLCVEEGQKCEFGRVGWWGHDGLDGDDSAIDVANLEGAGVDDFDGIRVVSIGGGLPSHSVGGVDGVDVGKALKVRVVVFKRGGVSSPKSNARLFFQMPILFSRVHRVLLDIVSASANATPGLGRYPPFKREVVAIATAALEGFKNEAKKMVVALVDMERAFVPPQHFIRLVQRRMERQRREEELKGGRSSKKGQDGEQSILNRASSPQTGGSMKSMKDEKKDKEKEKDKSGQGEKEGQEGSGLKTAGPEGEITAGYLLKKSAKTNGWSRRWFVLNEKTGKECNIEEASDEDDPPSKSSKDKKSNAADSSKVTLVFKITSRVPYKTVLKTHSAVVLKAESAADKVEWINKISQVIKAKGGQIRLPSEGGSMRHSHSDGSLETMARRPADPEEELRWMSQEVRGYVEAVLNSLAANVPKAVVLCQVEKAKEDMLNQLYSSVSAQSTARIEQLLLEDQNVKSRRERYQKQSSLLSKLTRQLSIHDNRAAAASSWSNGSADSSPSPRSNGPGDDWRSAFDAAANGPVSRSGSLRSASNGHIDPVQNGDVNSGANSGSRRTPNRLPPAPPGSSGYRV</sequence>
<dbReference type="GO" id="GO:0005525">
    <property type="term" value="F:GTP binding"/>
    <property type="evidence" value="ECO:0007669"/>
    <property type="project" value="UniProtKB-KW"/>
</dbReference>
<feature type="domain" description="PH" evidence="9">
    <location>
        <begin position="677"/>
        <end position="782"/>
    </location>
</feature>
<feature type="compositionally biased region" description="Polar residues" evidence="8">
    <location>
        <begin position="950"/>
        <end position="961"/>
    </location>
</feature>
<dbReference type="InterPro" id="IPR027417">
    <property type="entry name" value="P-loop_NTPase"/>
</dbReference>
<dbReference type="GO" id="GO:0016020">
    <property type="term" value="C:membrane"/>
    <property type="evidence" value="ECO:0007669"/>
    <property type="project" value="TreeGrafter"/>
</dbReference>
<dbReference type="InterPro" id="IPR022812">
    <property type="entry name" value="Dynamin"/>
</dbReference>
<feature type="region of interest" description="Disordered" evidence="8">
    <location>
        <begin position="606"/>
        <end position="676"/>
    </location>
</feature>
<evidence type="ECO:0000313" key="12">
    <source>
        <dbReference type="EMBL" id="RYR44381.1"/>
    </source>
</evidence>
<organism evidence="12 13">
    <name type="scientific">Arachis hypogaea</name>
    <name type="common">Peanut</name>
    <dbReference type="NCBI Taxonomy" id="3818"/>
    <lineage>
        <taxon>Eukaryota</taxon>
        <taxon>Viridiplantae</taxon>
        <taxon>Streptophyta</taxon>
        <taxon>Embryophyta</taxon>
        <taxon>Tracheophyta</taxon>
        <taxon>Spermatophyta</taxon>
        <taxon>Magnoliopsida</taxon>
        <taxon>eudicotyledons</taxon>
        <taxon>Gunneridae</taxon>
        <taxon>Pentapetalae</taxon>
        <taxon>rosids</taxon>
        <taxon>fabids</taxon>
        <taxon>Fabales</taxon>
        <taxon>Fabaceae</taxon>
        <taxon>Papilionoideae</taxon>
        <taxon>50 kb inversion clade</taxon>
        <taxon>dalbergioids sensu lato</taxon>
        <taxon>Dalbergieae</taxon>
        <taxon>Pterocarpus clade</taxon>
        <taxon>Arachis</taxon>
    </lineage>
</organism>
<dbReference type="InterPro" id="IPR020850">
    <property type="entry name" value="GED_dom"/>
</dbReference>
<keyword evidence="6" id="KW-0505">Motor protein</keyword>
<dbReference type="GO" id="GO:0005874">
    <property type="term" value="C:microtubule"/>
    <property type="evidence" value="ECO:0007669"/>
    <property type="project" value="UniProtKB-KW"/>
</dbReference>
<evidence type="ECO:0000259" key="11">
    <source>
        <dbReference type="PROSITE" id="PS51718"/>
    </source>
</evidence>
<keyword evidence="4" id="KW-0378">Hydrolase</keyword>
<name>A0A445C0J8_ARAHY</name>
<feature type="compositionally biased region" description="Basic and acidic residues" evidence="8">
    <location>
        <begin position="720"/>
        <end position="731"/>
    </location>
</feature>
<dbReference type="FunFam" id="2.30.29.30:FF:000212">
    <property type="entry name" value="Dynamin-2A"/>
    <property type="match status" value="1"/>
</dbReference>
<dbReference type="CDD" id="cd08771">
    <property type="entry name" value="DLP_1"/>
    <property type="match status" value="1"/>
</dbReference>
<dbReference type="Pfam" id="PF00350">
    <property type="entry name" value="Dynamin_N"/>
    <property type="match status" value="1"/>
</dbReference>
<feature type="region of interest" description="Disordered" evidence="8">
    <location>
        <begin position="710"/>
        <end position="732"/>
    </location>
</feature>
<dbReference type="PROSITE" id="PS51718">
    <property type="entry name" value="G_DYNAMIN_2"/>
    <property type="match status" value="1"/>
</dbReference>
<proteinExistence type="inferred from homology"/>
<evidence type="ECO:0000259" key="10">
    <source>
        <dbReference type="PROSITE" id="PS51388"/>
    </source>
</evidence>
<evidence type="ECO:0000256" key="7">
    <source>
        <dbReference type="RuleBase" id="RU003932"/>
    </source>
</evidence>
<dbReference type="SUPFAM" id="SSF52540">
    <property type="entry name" value="P-loop containing nucleoside triphosphate hydrolases"/>
    <property type="match status" value="1"/>
</dbReference>
<dbReference type="Pfam" id="PF02212">
    <property type="entry name" value="GED"/>
    <property type="match status" value="1"/>
</dbReference>
<evidence type="ECO:0000256" key="2">
    <source>
        <dbReference type="ARBA" id="ARBA00022701"/>
    </source>
</evidence>
<dbReference type="SUPFAM" id="SSF50729">
    <property type="entry name" value="PH domain-like"/>
    <property type="match status" value="1"/>
</dbReference>
<dbReference type="FunFam" id="3.40.50.300:FF:000722">
    <property type="entry name" value="Dynamin-2B isoform A"/>
    <property type="match status" value="1"/>
</dbReference>
<feature type="compositionally biased region" description="Polar residues" evidence="8">
    <location>
        <begin position="623"/>
        <end position="636"/>
    </location>
</feature>
<dbReference type="SMART" id="SM00053">
    <property type="entry name" value="DYNc"/>
    <property type="match status" value="1"/>
</dbReference>
<dbReference type="InterPro" id="IPR003130">
    <property type="entry name" value="GED"/>
</dbReference>
<feature type="domain" description="GED" evidence="10">
    <location>
        <begin position="820"/>
        <end position="913"/>
    </location>
</feature>
<dbReference type="GO" id="GO:0003924">
    <property type="term" value="F:GTPase activity"/>
    <property type="evidence" value="ECO:0007669"/>
    <property type="project" value="InterPro"/>
</dbReference>
<dbReference type="PANTHER" id="PTHR11566">
    <property type="entry name" value="DYNAMIN"/>
    <property type="match status" value="1"/>
</dbReference>
<dbReference type="FunFam" id="1.20.120.1240:FF:000017">
    <property type="entry name" value="Dynamin-2A"/>
    <property type="match status" value="1"/>
</dbReference>
<feature type="compositionally biased region" description="Basic and acidic residues" evidence="8">
    <location>
        <begin position="642"/>
        <end position="665"/>
    </location>
</feature>
<dbReference type="GO" id="GO:0008017">
    <property type="term" value="F:microtubule binding"/>
    <property type="evidence" value="ECO:0007669"/>
    <property type="project" value="TreeGrafter"/>
</dbReference>
<evidence type="ECO:0000256" key="4">
    <source>
        <dbReference type="ARBA" id="ARBA00022801"/>
    </source>
</evidence>
<dbReference type="InterPro" id="IPR019762">
    <property type="entry name" value="Dynamin_GTPase_CS"/>
</dbReference>
<comment type="caution">
    <text evidence="12">The sequence shown here is derived from an EMBL/GenBank/DDBJ whole genome shotgun (WGS) entry which is preliminary data.</text>
</comment>
<protein>
    <recommendedName>
        <fullName evidence="1">dynamin GTPase</fullName>
        <ecNumber evidence="1">3.6.5.5</ecNumber>
    </recommendedName>
</protein>
<gene>
    <name evidence="12" type="ORF">Ahy_A08g040720</name>
</gene>
<feature type="domain" description="Dynamin-type G" evidence="11">
    <location>
        <begin position="35"/>
        <end position="305"/>
    </location>
</feature>
<keyword evidence="5 7" id="KW-0342">GTP-binding</keyword>
<dbReference type="InterPro" id="IPR030381">
    <property type="entry name" value="G_DYNAMIN_dom"/>
</dbReference>
<dbReference type="InterPro" id="IPR045063">
    <property type="entry name" value="Dynamin_N"/>
</dbReference>
<evidence type="ECO:0000256" key="8">
    <source>
        <dbReference type="SAM" id="MobiDB-lite"/>
    </source>
</evidence>
<dbReference type="InterPro" id="IPR011993">
    <property type="entry name" value="PH-like_dom_sf"/>
</dbReference>
<keyword evidence="3 7" id="KW-0547">Nucleotide-binding</keyword>
<feature type="compositionally biased region" description="Polar residues" evidence="8">
    <location>
        <begin position="970"/>
        <end position="982"/>
    </location>
</feature>
<reference evidence="12 13" key="1">
    <citation type="submission" date="2019-01" db="EMBL/GenBank/DDBJ databases">
        <title>Sequencing of cultivated peanut Arachis hypogaea provides insights into genome evolution and oil improvement.</title>
        <authorList>
            <person name="Chen X."/>
        </authorList>
    </citation>
    <scope>NUCLEOTIDE SEQUENCE [LARGE SCALE GENOMIC DNA]</scope>
    <source>
        <strain evidence="13">cv. Fuhuasheng</strain>
        <tissue evidence="12">Leaves</tissue>
    </source>
</reference>
<dbReference type="Proteomes" id="UP000289738">
    <property type="component" value="Chromosome A08"/>
</dbReference>
<evidence type="ECO:0000256" key="3">
    <source>
        <dbReference type="ARBA" id="ARBA00022741"/>
    </source>
</evidence>
<dbReference type="PROSITE" id="PS00410">
    <property type="entry name" value="G_DYNAMIN_1"/>
    <property type="match status" value="1"/>
</dbReference>
<dbReference type="AlphaFoldDB" id="A0A445C0J8"/>
<comment type="similarity">
    <text evidence="7">Belongs to the TRAFAC class dynamin-like GTPase superfamily. Dynamin/Fzo/YdjA family.</text>
</comment>
<dbReference type="GO" id="GO:0005737">
    <property type="term" value="C:cytoplasm"/>
    <property type="evidence" value="ECO:0007669"/>
    <property type="project" value="TreeGrafter"/>
</dbReference>
<feature type="compositionally biased region" description="Basic and acidic residues" evidence="8">
    <location>
        <begin position="800"/>
        <end position="811"/>
    </location>
</feature>
<dbReference type="PANTHER" id="PTHR11566:SF219">
    <property type="entry name" value="DYNAMIN GTPASE"/>
    <property type="match status" value="1"/>
</dbReference>
<evidence type="ECO:0000256" key="5">
    <source>
        <dbReference type="ARBA" id="ARBA00023134"/>
    </source>
</evidence>
<dbReference type="InterPro" id="IPR001849">
    <property type="entry name" value="PH_domain"/>
</dbReference>
<dbReference type="InterPro" id="IPR000375">
    <property type="entry name" value="Dynamin_stalk"/>
</dbReference>
<dbReference type="STRING" id="3818.A0A445C0J8"/>
<dbReference type="EMBL" id="SDMP01000008">
    <property type="protein sequence ID" value="RYR44381.1"/>
    <property type="molecule type" value="Genomic_DNA"/>
</dbReference>
<evidence type="ECO:0000256" key="6">
    <source>
        <dbReference type="ARBA" id="ARBA00023175"/>
    </source>
</evidence>
<feature type="region of interest" description="Disordered" evidence="8">
    <location>
        <begin position="789"/>
        <end position="811"/>
    </location>
</feature>
<dbReference type="InterPro" id="IPR001401">
    <property type="entry name" value="Dynamin_GTPase"/>
</dbReference>
<feature type="compositionally biased region" description="Low complexity" evidence="8">
    <location>
        <begin position="912"/>
        <end position="933"/>
    </location>
</feature>
<dbReference type="Pfam" id="PF00169">
    <property type="entry name" value="PH"/>
    <property type="match status" value="1"/>
</dbReference>
<dbReference type="PROSITE" id="PS51388">
    <property type="entry name" value="GED"/>
    <property type="match status" value="1"/>
</dbReference>
<evidence type="ECO:0000256" key="1">
    <source>
        <dbReference type="ARBA" id="ARBA00011980"/>
    </source>
</evidence>
<feature type="region of interest" description="Disordered" evidence="8">
    <location>
        <begin position="912"/>
        <end position="999"/>
    </location>
</feature>
<dbReference type="Gene3D" id="1.20.120.1240">
    <property type="entry name" value="Dynamin, middle domain"/>
    <property type="match status" value="3"/>
</dbReference>
<keyword evidence="2" id="KW-0493">Microtubule</keyword>
<dbReference type="Pfam" id="PF01031">
    <property type="entry name" value="Dynamin_M"/>
    <property type="match status" value="1"/>
</dbReference>
<dbReference type="Gene3D" id="2.30.29.30">
    <property type="entry name" value="Pleckstrin-homology domain (PH domain)/Phosphotyrosine-binding domain (PTB)"/>
    <property type="match status" value="1"/>
</dbReference>
<dbReference type="PRINTS" id="PR00195">
    <property type="entry name" value="DYNAMIN"/>
</dbReference>
<dbReference type="Gene3D" id="3.40.50.300">
    <property type="entry name" value="P-loop containing nucleotide triphosphate hydrolases"/>
    <property type="match status" value="1"/>
</dbReference>
<accession>A0A445C0J8</accession>